<proteinExistence type="inferred from homology"/>
<dbReference type="Proteomes" id="UP000265845">
    <property type="component" value="Unassembled WGS sequence"/>
</dbReference>
<name>A0A399R9K4_9PROT</name>
<dbReference type="InterPro" id="IPR023393">
    <property type="entry name" value="START-like_dom_sf"/>
</dbReference>
<feature type="domain" description="Activator of Hsp90 ATPase homologue 1/2-like C-terminal" evidence="2">
    <location>
        <begin position="13"/>
        <end position="145"/>
    </location>
</feature>
<dbReference type="GO" id="GO:0008168">
    <property type="term" value="F:methyltransferase activity"/>
    <property type="evidence" value="ECO:0007669"/>
    <property type="project" value="UniProtKB-KW"/>
</dbReference>
<dbReference type="RefSeq" id="WP_119454745.1">
    <property type="nucleotide sequence ID" value="NZ_QWGA01000008.1"/>
</dbReference>
<dbReference type="AlphaFoldDB" id="A0A399R9K4"/>
<dbReference type="Gene3D" id="3.30.530.20">
    <property type="match status" value="1"/>
</dbReference>
<evidence type="ECO:0000313" key="4">
    <source>
        <dbReference type="Proteomes" id="UP000265845"/>
    </source>
</evidence>
<comment type="caution">
    <text evidence="3">The sequence shown here is derived from an EMBL/GenBank/DDBJ whole genome shotgun (WGS) entry which is preliminary data.</text>
</comment>
<protein>
    <submittedName>
        <fullName evidence="3">Vanillate O-demethylase oxidoreductase VanB</fullName>
    </submittedName>
</protein>
<dbReference type="OrthoDB" id="9805228at2"/>
<evidence type="ECO:0000313" key="3">
    <source>
        <dbReference type="EMBL" id="RIJ27364.1"/>
    </source>
</evidence>
<dbReference type="GO" id="GO:0032259">
    <property type="term" value="P:methylation"/>
    <property type="evidence" value="ECO:0007669"/>
    <property type="project" value="UniProtKB-KW"/>
</dbReference>
<dbReference type="CDD" id="cd08898">
    <property type="entry name" value="SRPBCC_CalC_Aha1-like_5"/>
    <property type="match status" value="1"/>
</dbReference>
<dbReference type="SUPFAM" id="SSF55961">
    <property type="entry name" value="Bet v1-like"/>
    <property type="match status" value="1"/>
</dbReference>
<reference evidence="3 4" key="1">
    <citation type="submission" date="2018-08" db="EMBL/GenBank/DDBJ databases">
        <title>Henriciella mobilis sp. nov., isolated from seawater.</title>
        <authorList>
            <person name="Cheng H."/>
            <person name="Wu Y.-H."/>
            <person name="Xu X.-W."/>
            <person name="Guo L.-L."/>
        </authorList>
    </citation>
    <scope>NUCLEOTIDE SEQUENCE [LARGE SCALE GENOMIC DNA]</scope>
    <source>
        <strain evidence="3 4">CCUG67844</strain>
    </source>
</reference>
<keyword evidence="3" id="KW-0808">Transferase</keyword>
<accession>A0A399R9K4</accession>
<evidence type="ECO:0000259" key="2">
    <source>
        <dbReference type="Pfam" id="PF08327"/>
    </source>
</evidence>
<gene>
    <name evidence="3" type="ORF">D1222_13250</name>
</gene>
<keyword evidence="3" id="KW-0489">Methyltransferase</keyword>
<comment type="similarity">
    <text evidence="1">Belongs to the AHA1 family.</text>
</comment>
<dbReference type="Pfam" id="PF08327">
    <property type="entry name" value="AHSA1"/>
    <property type="match status" value="1"/>
</dbReference>
<organism evidence="3 4">
    <name type="scientific">Henriciella algicola</name>
    <dbReference type="NCBI Taxonomy" id="1608422"/>
    <lineage>
        <taxon>Bacteria</taxon>
        <taxon>Pseudomonadati</taxon>
        <taxon>Pseudomonadota</taxon>
        <taxon>Alphaproteobacteria</taxon>
        <taxon>Hyphomonadales</taxon>
        <taxon>Hyphomonadaceae</taxon>
        <taxon>Henriciella</taxon>
    </lineage>
</organism>
<keyword evidence="4" id="KW-1185">Reference proteome</keyword>
<dbReference type="EMBL" id="QWGA01000008">
    <property type="protein sequence ID" value="RIJ27364.1"/>
    <property type="molecule type" value="Genomic_DNA"/>
</dbReference>
<evidence type="ECO:0000256" key="1">
    <source>
        <dbReference type="ARBA" id="ARBA00006817"/>
    </source>
</evidence>
<dbReference type="InterPro" id="IPR013538">
    <property type="entry name" value="ASHA1/2-like_C"/>
</dbReference>
<sequence length="147" mass="16939">MQDSITKTTTLKSSIDKVWDAIIDHEKFGEWFKVKLYEPFEEGEVTTGHITYPGYEHFKWESLTRSIQPKTYFAFIWYHDNIEVEPGTPRLQTLVEFKLKPEGTGTQLTIIESGFASFPPEAGRQAFESNEGGWQEQLRNIEVFVGG</sequence>